<evidence type="ECO:0000313" key="5">
    <source>
        <dbReference type="RefSeq" id="XP_017311896.2"/>
    </source>
</evidence>
<dbReference type="GeneID" id="108258079"/>
<accession>A0A2D0Q2I2</accession>
<dbReference type="InterPro" id="IPR001611">
    <property type="entry name" value="Leu-rich_rpt"/>
</dbReference>
<keyword evidence="3" id="KW-0206">Cytoskeleton</keyword>
<keyword evidence="4" id="KW-1185">Reference proteome</keyword>
<dbReference type="GO" id="GO:0005856">
    <property type="term" value="C:cytoskeleton"/>
    <property type="evidence" value="ECO:0007669"/>
    <property type="project" value="UniProtKB-SubCell"/>
</dbReference>
<dbReference type="InterPro" id="IPR052410">
    <property type="entry name" value="DRC5"/>
</dbReference>
<evidence type="ECO:0000256" key="1">
    <source>
        <dbReference type="ARBA" id="ARBA00004245"/>
    </source>
</evidence>
<dbReference type="OrthoDB" id="341587at2759"/>
<gene>
    <name evidence="5" type="primary">tcte1</name>
</gene>
<dbReference type="Gene3D" id="3.80.10.10">
    <property type="entry name" value="Ribonuclease Inhibitor"/>
    <property type="match status" value="2"/>
</dbReference>
<dbReference type="KEGG" id="ipu:108258079"/>
<reference evidence="4" key="1">
    <citation type="journal article" date="2016" name="Nat. Commun.">
        <title>The channel catfish genome sequence provides insights into the evolution of scale formation in teleosts.</title>
        <authorList>
            <person name="Liu Z."/>
            <person name="Liu S."/>
            <person name="Yao J."/>
            <person name="Bao L."/>
            <person name="Zhang J."/>
            <person name="Li Y."/>
            <person name="Jiang C."/>
            <person name="Sun L."/>
            <person name="Wang R."/>
            <person name="Zhang Y."/>
            <person name="Zhou T."/>
            <person name="Zeng Q."/>
            <person name="Fu Q."/>
            <person name="Gao S."/>
            <person name="Li N."/>
            <person name="Koren S."/>
            <person name="Jiang Y."/>
            <person name="Zimin A."/>
            <person name="Xu P."/>
            <person name="Phillippy A.M."/>
            <person name="Geng X."/>
            <person name="Song L."/>
            <person name="Sun F."/>
            <person name="Li C."/>
            <person name="Wang X."/>
            <person name="Chen A."/>
            <person name="Jin Y."/>
            <person name="Yuan Z."/>
            <person name="Yang Y."/>
            <person name="Tan S."/>
            <person name="Peatman E."/>
            <person name="Lu J."/>
            <person name="Qin Z."/>
            <person name="Dunham R."/>
            <person name="Li Z."/>
            <person name="Sonstegard T."/>
            <person name="Feng J."/>
            <person name="Danzmann R.G."/>
            <person name="Schroeder S."/>
            <person name="Scheffler B."/>
            <person name="Duke M.V."/>
            <person name="Ballard L."/>
            <person name="Kucuktas H."/>
            <person name="Kaltenboeck L."/>
            <person name="Liu H."/>
            <person name="Armbruster J."/>
            <person name="Xie Y."/>
            <person name="Kirby M.L."/>
            <person name="Tian Y."/>
            <person name="Flanagan M.E."/>
            <person name="Mu W."/>
            <person name="Waldbieser G.C."/>
        </authorList>
    </citation>
    <scope>NUCLEOTIDE SEQUENCE [LARGE SCALE GENOMIC DNA]</scope>
    <source>
        <strain evidence="4">SDA103</strain>
    </source>
</reference>
<evidence type="ECO:0000256" key="3">
    <source>
        <dbReference type="ARBA" id="ARBA00023212"/>
    </source>
</evidence>
<dbReference type="SMART" id="SM00368">
    <property type="entry name" value="LRR_RI"/>
    <property type="match status" value="5"/>
</dbReference>
<organism evidence="4 5">
    <name type="scientific">Ictalurus punctatus</name>
    <name type="common">Channel catfish</name>
    <name type="synonym">Silurus punctatus</name>
    <dbReference type="NCBI Taxonomy" id="7998"/>
    <lineage>
        <taxon>Eukaryota</taxon>
        <taxon>Metazoa</taxon>
        <taxon>Chordata</taxon>
        <taxon>Craniata</taxon>
        <taxon>Vertebrata</taxon>
        <taxon>Euteleostomi</taxon>
        <taxon>Actinopterygii</taxon>
        <taxon>Neopterygii</taxon>
        <taxon>Teleostei</taxon>
        <taxon>Ostariophysi</taxon>
        <taxon>Siluriformes</taxon>
        <taxon>Ictaluridae</taxon>
        <taxon>Ictalurus</taxon>
    </lineage>
</organism>
<proteinExistence type="predicted"/>
<dbReference type="PANTHER" id="PTHR24107">
    <property type="entry name" value="YNEIN REGULATORY COMPLEX SUBUNIT 5"/>
    <property type="match status" value="1"/>
</dbReference>
<dbReference type="CTD" id="202500"/>
<dbReference type="AlphaFoldDB" id="A0A2D0Q2I2"/>
<dbReference type="Proteomes" id="UP000221080">
    <property type="component" value="Chromosome 25"/>
</dbReference>
<sequence>METFRATLMSRGFLLSRQPTFKHKRSAKVRCSSRVANSNIIPGVFLGSHFINVTDTEMNLTKLINQPIKKLNREVDHGKLRRIRAEDLEWSLVVVPSLTQLCLEHIVHNFEDKPIVEELLPKHKASVLEKLPLTLPLTITANLISDEGYWKRYCQSRWRVCDVSEYGNSWKHMFFERHLENIIEHFVPDVTDNKSVLELVPLCRDYVKRLKISQLLPPVKEPPTIEESDGADSVSDFYTDGSSMDHFDFRILLDKLSNLDELQLIYGVKNCGMNFEWHLFQFTLRDCQSLAEAVKSCKSLKVLRIHRSNMEDEKCRMLVNHLLDHPSLLELDLSHNLIGDRGARAIGKLLNRSCLETLNIYDNRISGRGAQALAHALSKNTSLVSLNLRLNQLGDEGGQAIAQALLKNQTLVNLHLGANEMTEPTATALSQVLVQNTTLRSLNLSCNKLGTDGGKVLGEGMSHNSSLLECDIRLTEMSLESEYCIREVLCTNRDKARHKHAQDTADTK</sequence>
<name>A0A2D0Q2I2_ICTPU</name>
<keyword evidence="2" id="KW-0963">Cytoplasm</keyword>
<dbReference type="RefSeq" id="XP_017311896.2">
    <property type="nucleotide sequence ID" value="XM_017456407.3"/>
</dbReference>
<dbReference type="STRING" id="7998.ENSIPUP00000032373"/>
<evidence type="ECO:0000313" key="4">
    <source>
        <dbReference type="Proteomes" id="UP000221080"/>
    </source>
</evidence>
<reference evidence="5" key="2">
    <citation type="submission" date="2025-08" db="UniProtKB">
        <authorList>
            <consortium name="RefSeq"/>
        </authorList>
    </citation>
    <scope>IDENTIFICATION</scope>
    <source>
        <tissue evidence="5">Blood</tissue>
    </source>
</reference>
<dbReference type="InterPro" id="IPR032675">
    <property type="entry name" value="LRR_dom_sf"/>
</dbReference>
<comment type="subcellular location">
    <subcellularLocation>
        <location evidence="1">Cytoplasm</location>
        <location evidence="1">Cytoskeleton</location>
    </subcellularLocation>
</comment>
<protein>
    <submittedName>
        <fullName evidence="5">Dynein regulatory complex subunit 5 isoform X1</fullName>
    </submittedName>
</protein>
<evidence type="ECO:0000256" key="2">
    <source>
        <dbReference type="ARBA" id="ARBA00022490"/>
    </source>
</evidence>
<dbReference type="Pfam" id="PF13516">
    <property type="entry name" value="LRR_6"/>
    <property type="match status" value="4"/>
</dbReference>
<dbReference type="PANTHER" id="PTHR24107:SF20">
    <property type="entry name" value="DYNEIN REGULATORY COMPLEX SUBUNIT 5"/>
    <property type="match status" value="1"/>
</dbReference>
<dbReference type="SUPFAM" id="SSF52047">
    <property type="entry name" value="RNI-like"/>
    <property type="match status" value="1"/>
</dbReference>